<sequence>MIERAVRHGEISPDNPAPDFGPGFIIGAAYGLAAIEDTEADTAYLMGVMYASVLPVLLRR</sequence>
<dbReference type="AlphaFoldDB" id="A0AB39RW98"/>
<dbReference type="RefSeq" id="WP_369251291.1">
    <property type="nucleotide sequence ID" value="NZ_CP163443.1"/>
</dbReference>
<proteinExistence type="predicted"/>
<reference evidence="2" key="1">
    <citation type="submission" date="2024-07" db="EMBL/GenBank/DDBJ databases">
        <authorList>
            <person name="Yu S.T."/>
        </authorList>
    </citation>
    <scope>NUCLEOTIDE SEQUENCE</scope>
    <source>
        <strain evidence="2">R41</strain>
    </source>
</reference>
<evidence type="ECO:0000256" key="1">
    <source>
        <dbReference type="SAM" id="MobiDB-lite"/>
    </source>
</evidence>
<evidence type="ECO:0008006" key="3">
    <source>
        <dbReference type="Google" id="ProtNLM"/>
    </source>
</evidence>
<feature type="region of interest" description="Disordered" evidence="1">
    <location>
        <begin position="1"/>
        <end position="20"/>
    </location>
</feature>
<protein>
    <recommendedName>
        <fullName evidence="3">Tetracyclin repressor-like C-terminal domain-containing protein</fullName>
    </recommendedName>
</protein>
<accession>A0AB39RW98</accession>
<name>A0AB39RW98_9ACTN</name>
<organism evidence="2">
    <name type="scientific">Streptomyces sp. R41</name>
    <dbReference type="NCBI Taxonomy" id="3238632"/>
    <lineage>
        <taxon>Bacteria</taxon>
        <taxon>Bacillati</taxon>
        <taxon>Actinomycetota</taxon>
        <taxon>Actinomycetes</taxon>
        <taxon>Kitasatosporales</taxon>
        <taxon>Streptomycetaceae</taxon>
        <taxon>Streptomyces</taxon>
    </lineage>
</organism>
<feature type="compositionally biased region" description="Basic and acidic residues" evidence="1">
    <location>
        <begin position="1"/>
        <end position="11"/>
    </location>
</feature>
<evidence type="ECO:0000313" key="2">
    <source>
        <dbReference type="EMBL" id="XDQ58237.1"/>
    </source>
</evidence>
<gene>
    <name evidence="2" type="ORF">AB5J53_44675</name>
</gene>
<dbReference type="EMBL" id="CP163443">
    <property type="protein sequence ID" value="XDQ58237.1"/>
    <property type="molecule type" value="Genomic_DNA"/>
</dbReference>